<dbReference type="SUPFAM" id="SSF54909">
    <property type="entry name" value="Dimeric alpha+beta barrel"/>
    <property type="match status" value="1"/>
</dbReference>
<comment type="subunit">
    <text evidence="1">Homodimer.</text>
</comment>
<evidence type="ECO:0000313" key="3">
    <source>
        <dbReference type="EMBL" id="CAA9450061.1"/>
    </source>
</evidence>
<sequence length="98" mass="11021">MVDHLVLFTVKGDARAEDVEDLLASLQGLKKEIPDVIDLSVGENFSERAQGYTHGLFARFRTVDDLRSYISHPEHLAVVEKLDALTTGRLVVDYDHEL</sequence>
<dbReference type="Pfam" id="PF07876">
    <property type="entry name" value="Dabb"/>
    <property type="match status" value="1"/>
</dbReference>
<gene>
    <name evidence="3" type="ORF">AVDCRST_MAG14-803</name>
</gene>
<protein>
    <recommendedName>
        <fullName evidence="2">Stress-response A/B barrel domain-containing protein</fullName>
    </recommendedName>
</protein>
<dbReference type="Gene3D" id="3.30.70.100">
    <property type="match status" value="1"/>
</dbReference>
<dbReference type="PROSITE" id="PS51502">
    <property type="entry name" value="S_R_A_B_BARREL"/>
    <property type="match status" value="1"/>
</dbReference>
<dbReference type="InterPro" id="IPR011008">
    <property type="entry name" value="Dimeric_a/b-barrel"/>
</dbReference>
<dbReference type="InterPro" id="IPR044662">
    <property type="entry name" value="HS1/DABB1-like"/>
</dbReference>
<organism evidence="3">
    <name type="scientific">uncultured Rubrobacteraceae bacterium</name>
    <dbReference type="NCBI Taxonomy" id="349277"/>
    <lineage>
        <taxon>Bacteria</taxon>
        <taxon>Bacillati</taxon>
        <taxon>Actinomycetota</taxon>
        <taxon>Rubrobacteria</taxon>
        <taxon>Rubrobacterales</taxon>
        <taxon>Rubrobacteraceae</taxon>
        <taxon>environmental samples</taxon>
    </lineage>
</organism>
<feature type="domain" description="Stress-response A/B barrel" evidence="2">
    <location>
        <begin position="2"/>
        <end position="94"/>
    </location>
</feature>
<dbReference type="InterPro" id="IPR013097">
    <property type="entry name" value="Dabb"/>
</dbReference>
<reference evidence="3" key="1">
    <citation type="submission" date="2020-02" db="EMBL/GenBank/DDBJ databases">
        <authorList>
            <person name="Meier V. D."/>
        </authorList>
    </citation>
    <scope>NUCLEOTIDE SEQUENCE</scope>
    <source>
        <strain evidence="3">AVDCRST_MAG14</strain>
    </source>
</reference>
<evidence type="ECO:0000256" key="1">
    <source>
        <dbReference type="ARBA" id="ARBA00011738"/>
    </source>
</evidence>
<dbReference type="PANTHER" id="PTHR33178:SF10">
    <property type="entry name" value="STRESS-RESPONSE A_B BARREL DOMAIN-CONTAINING PROTEIN"/>
    <property type="match status" value="1"/>
</dbReference>
<proteinExistence type="predicted"/>
<name>A0A6J4QWN8_9ACTN</name>
<dbReference type="EMBL" id="CADCVG010000034">
    <property type="protein sequence ID" value="CAA9450061.1"/>
    <property type="molecule type" value="Genomic_DNA"/>
</dbReference>
<dbReference type="AlphaFoldDB" id="A0A6J4QWN8"/>
<accession>A0A6J4QWN8</accession>
<evidence type="ECO:0000259" key="2">
    <source>
        <dbReference type="PROSITE" id="PS51502"/>
    </source>
</evidence>
<dbReference type="SMART" id="SM00886">
    <property type="entry name" value="Dabb"/>
    <property type="match status" value="1"/>
</dbReference>
<dbReference type="PANTHER" id="PTHR33178">
    <property type="match status" value="1"/>
</dbReference>